<dbReference type="Pfam" id="PF14327">
    <property type="entry name" value="CSTF2_hinge"/>
    <property type="match status" value="1"/>
</dbReference>
<dbReference type="GO" id="GO:0031124">
    <property type="term" value="P:mRNA 3'-end processing"/>
    <property type="evidence" value="ECO:0007669"/>
    <property type="project" value="InterPro"/>
</dbReference>
<evidence type="ECO:0000256" key="3">
    <source>
        <dbReference type="PROSITE-ProRule" id="PRU00176"/>
    </source>
</evidence>
<evidence type="ECO:0000256" key="4">
    <source>
        <dbReference type="SAM" id="MobiDB-lite"/>
    </source>
</evidence>
<dbReference type="Gene3D" id="1.25.40.630">
    <property type="match status" value="1"/>
</dbReference>
<dbReference type="Gene3D" id="3.30.70.330">
    <property type="match status" value="1"/>
</dbReference>
<dbReference type="PANTHER" id="PTHR45735:SF2">
    <property type="entry name" value="CLEAVAGE STIMULATION FACTOR SUBUNIT 2"/>
    <property type="match status" value="1"/>
</dbReference>
<dbReference type="Pfam" id="PF14304">
    <property type="entry name" value="CSTF_C"/>
    <property type="match status" value="1"/>
</dbReference>
<proteinExistence type="predicted"/>
<dbReference type="OrthoDB" id="272703at2759"/>
<comment type="subcellular location">
    <subcellularLocation>
        <location evidence="1">Nucleus</location>
    </subcellularLocation>
</comment>
<dbReference type="SMART" id="SM00360">
    <property type="entry name" value="RRM"/>
    <property type="match status" value="1"/>
</dbReference>
<dbReference type="Pfam" id="PF00076">
    <property type="entry name" value="RRM_1"/>
    <property type="match status" value="1"/>
</dbReference>
<name>A0A6A6WBP5_9PEZI</name>
<dbReference type="Gene3D" id="1.10.20.70">
    <property type="entry name" value="Transcription termination and cleavage factor, C-terminal domain"/>
    <property type="match status" value="1"/>
</dbReference>
<evidence type="ECO:0000256" key="2">
    <source>
        <dbReference type="ARBA" id="ARBA00023242"/>
    </source>
</evidence>
<dbReference type="InterPro" id="IPR038192">
    <property type="entry name" value="CSTF_C_sf"/>
</dbReference>
<reference evidence="6" key="1">
    <citation type="journal article" date="2020" name="Stud. Mycol.">
        <title>101 Dothideomycetes genomes: a test case for predicting lifestyles and emergence of pathogens.</title>
        <authorList>
            <person name="Haridas S."/>
            <person name="Albert R."/>
            <person name="Binder M."/>
            <person name="Bloem J."/>
            <person name="Labutti K."/>
            <person name="Salamov A."/>
            <person name="Andreopoulos B."/>
            <person name="Baker S."/>
            <person name="Barry K."/>
            <person name="Bills G."/>
            <person name="Bluhm B."/>
            <person name="Cannon C."/>
            <person name="Castanera R."/>
            <person name="Culley D."/>
            <person name="Daum C."/>
            <person name="Ezra D."/>
            <person name="Gonzalez J."/>
            <person name="Henrissat B."/>
            <person name="Kuo A."/>
            <person name="Liang C."/>
            <person name="Lipzen A."/>
            <person name="Lutzoni F."/>
            <person name="Magnuson J."/>
            <person name="Mondo S."/>
            <person name="Nolan M."/>
            <person name="Ohm R."/>
            <person name="Pangilinan J."/>
            <person name="Park H.-J."/>
            <person name="Ramirez L."/>
            <person name="Alfaro M."/>
            <person name="Sun H."/>
            <person name="Tritt A."/>
            <person name="Yoshinaga Y."/>
            <person name="Zwiers L.-H."/>
            <person name="Turgeon B."/>
            <person name="Goodwin S."/>
            <person name="Spatafora J."/>
            <person name="Crous P."/>
            <person name="Grigoriev I."/>
        </authorList>
    </citation>
    <scope>NUCLEOTIDE SEQUENCE</scope>
    <source>
        <strain evidence="6">CBS 121739</strain>
    </source>
</reference>
<dbReference type="GO" id="GO:0003729">
    <property type="term" value="F:mRNA binding"/>
    <property type="evidence" value="ECO:0007669"/>
    <property type="project" value="TreeGrafter"/>
</dbReference>
<evidence type="ECO:0000256" key="1">
    <source>
        <dbReference type="ARBA" id="ARBA00004123"/>
    </source>
</evidence>
<dbReference type="InterPro" id="IPR012677">
    <property type="entry name" value="Nucleotide-bd_a/b_plait_sf"/>
</dbReference>
<gene>
    <name evidence="6" type="ORF">EJ05DRAFT_508687</name>
</gene>
<protein>
    <submittedName>
        <fullName evidence="6">RNA-binding domain-containing protein</fullName>
    </submittedName>
</protein>
<dbReference type="AlphaFoldDB" id="A0A6A6WBP5"/>
<sequence length="302" mass="32710">MPPASDKAGRVVFIGNIPYGVPEEEIQELLGRVGQVVDFRIVTDRETGRPKGFGFAEFTEQDAASSAVRNLNDYEIQGRKLRVDWSNENGSGGGTGGDNAGMNGQGPVQASPQNSLPPLPAGTDLPPDITCPDQISKTLNTLPAPQLLDVISQMKNLVNQNPQRATELLVQSPQLSYAIFQSLLLLGLVETSVLQSVISNQPVAPPQPQPQQPVQAPMPAFPNYAQYNQPSHVPTPPMAHQPYQQPPPVVQQPQAAEQINQAELLQRVLTLTDEQINAFPPDARQQIMALRAQMGGAPQHTY</sequence>
<dbReference type="InterPro" id="IPR000504">
    <property type="entry name" value="RRM_dom"/>
</dbReference>
<dbReference type="InterPro" id="IPR026896">
    <property type="entry name" value="CSTF_C"/>
</dbReference>
<accession>A0A6A6WBP5</accession>
<dbReference type="GeneID" id="54489079"/>
<dbReference type="RefSeq" id="XP_033602564.1">
    <property type="nucleotide sequence ID" value="XM_033748025.1"/>
</dbReference>
<dbReference type="GO" id="GO:0005847">
    <property type="term" value="C:mRNA cleavage and polyadenylation specificity factor complex"/>
    <property type="evidence" value="ECO:0007669"/>
    <property type="project" value="TreeGrafter"/>
</dbReference>
<feature type="domain" description="RRM" evidence="5">
    <location>
        <begin position="10"/>
        <end position="88"/>
    </location>
</feature>
<evidence type="ECO:0000313" key="6">
    <source>
        <dbReference type="EMBL" id="KAF2760113.1"/>
    </source>
</evidence>
<keyword evidence="3" id="KW-0694">RNA-binding</keyword>
<dbReference type="InterPro" id="IPR035979">
    <property type="entry name" value="RBD_domain_sf"/>
</dbReference>
<dbReference type="EMBL" id="ML996568">
    <property type="protein sequence ID" value="KAF2760113.1"/>
    <property type="molecule type" value="Genomic_DNA"/>
</dbReference>
<dbReference type="Proteomes" id="UP000799437">
    <property type="component" value="Unassembled WGS sequence"/>
</dbReference>
<evidence type="ECO:0000259" key="5">
    <source>
        <dbReference type="PROSITE" id="PS50102"/>
    </source>
</evidence>
<feature type="compositionally biased region" description="Gly residues" evidence="4">
    <location>
        <begin position="90"/>
        <end position="99"/>
    </location>
</feature>
<dbReference type="PANTHER" id="PTHR45735">
    <property type="entry name" value="CLEAVAGE STIMULATION FACTOR SUBUNIT 2"/>
    <property type="match status" value="1"/>
</dbReference>
<organism evidence="6 7">
    <name type="scientific">Pseudovirgaria hyperparasitica</name>
    <dbReference type="NCBI Taxonomy" id="470096"/>
    <lineage>
        <taxon>Eukaryota</taxon>
        <taxon>Fungi</taxon>
        <taxon>Dikarya</taxon>
        <taxon>Ascomycota</taxon>
        <taxon>Pezizomycotina</taxon>
        <taxon>Dothideomycetes</taxon>
        <taxon>Dothideomycetes incertae sedis</taxon>
        <taxon>Acrospermales</taxon>
        <taxon>Acrospermaceae</taxon>
        <taxon>Pseudovirgaria</taxon>
    </lineage>
</organism>
<feature type="region of interest" description="Disordered" evidence="4">
    <location>
        <begin position="82"/>
        <end position="115"/>
    </location>
</feature>
<dbReference type="CDD" id="cd12398">
    <property type="entry name" value="RRM_CSTF2_RNA15_like"/>
    <property type="match status" value="1"/>
</dbReference>
<keyword evidence="2" id="KW-0539">Nucleus</keyword>
<dbReference type="InterPro" id="IPR025742">
    <property type="entry name" value="CSTF2_hinge"/>
</dbReference>
<evidence type="ECO:0000313" key="7">
    <source>
        <dbReference type="Proteomes" id="UP000799437"/>
    </source>
</evidence>
<dbReference type="SUPFAM" id="SSF54928">
    <property type="entry name" value="RNA-binding domain, RBD"/>
    <property type="match status" value="1"/>
</dbReference>
<dbReference type="PROSITE" id="PS50102">
    <property type="entry name" value="RRM"/>
    <property type="match status" value="1"/>
</dbReference>
<keyword evidence="7" id="KW-1185">Reference proteome</keyword>